<dbReference type="Proteomes" id="UP000444980">
    <property type="component" value="Unassembled WGS sequence"/>
</dbReference>
<dbReference type="PRINTS" id="PR00081">
    <property type="entry name" value="GDHRDH"/>
</dbReference>
<proteinExistence type="inferred from homology"/>
<dbReference type="InterPro" id="IPR020904">
    <property type="entry name" value="Sc_DH/Rdtase_CS"/>
</dbReference>
<dbReference type="RefSeq" id="WP_161928136.1">
    <property type="nucleotide sequence ID" value="NZ_BJOU01000008.1"/>
</dbReference>
<organism evidence="3 4">
    <name type="scientific">Gordonia crocea</name>
    <dbReference type="NCBI Taxonomy" id="589162"/>
    <lineage>
        <taxon>Bacteria</taxon>
        <taxon>Bacillati</taxon>
        <taxon>Actinomycetota</taxon>
        <taxon>Actinomycetes</taxon>
        <taxon>Mycobacteriales</taxon>
        <taxon>Gordoniaceae</taxon>
        <taxon>Gordonia</taxon>
    </lineage>
</organism>
<dbReference type="GO" id="GO:0016491">
    <property type="term" value="F:oxidoreductase activity"/>
    <property type="evidence" value="ECO:0007669"/>
    <property type="project" value="UniProtKB-KW"/>
</dbReference>
<keyword evidence="4" id="KW-1185">Reference proteome</keyword>
<evidence type="ECO:0000256" key="2">
    <source>
        <dbReference type="ARBA" id="ARBA00023002"/>
    </source>
</evidence>
<dbReference type="PANTHER" id="PTHR43391">
    <property type="entry name" value="RETINOL DEHYDROGENASE-RELATED"/>
    <property type="match status" value="1"/>
</dbReference>
<dbReference type="Pfam" id="PF00106">
    <property type="entry name" value="adh_short"/>
    <property type="match status" value="1"/>
</dbReference>
<reference evidence="4" key="1">
    <citation type="submission" date="2019-06" db="EMBL/GenBank/DDBJ databases">
        <title>Gordonia isolated from sludge of a wastewater treatment plant.</title>
        <authorList>
            <person name="Tamura T."/>
            <person name="Aoyama K."/>
            <person name="Kang Y."/>
            <person name="Saito S."/>
            <person name="Akiyama N."/>
            <person name="Yazawa K."/>
            <person name="Gonoi T."/>
            <person name="Mikami Y."/>
        </authorList>
    </citation>
    <scope>NUCLEOTIDE SEQUENCE [LARGE SCALE GENOMIC DNA]</scope>
    <source>
        <strain evidence="4">NBRC 107697</strain>
    </source>
</reference>
<dbReference type="AlphaFoldDB" id="A0A7I9V0U2"/>
<accession>A0A7I9V0U2</accession>
<sequence length="272" mass="27990">MELDGRVAIVTGAASGIGAALTHELVRRSARVVVADLDADATERATAALPAGTAVAAAGDTSDPAVIAAQIAVATEAFGPVDLYFANAGIGVGSGLGTAADWTRSIDVNLLAHVRAAQALIPGWVERGGGYFVSTASAAGLLSQIGSATYSTTKHAVVGFAEWLSITYGDAGVGVSCVCPMGVDTALLRPARPVDDQEALMLRTVESAGPVHTPESVAATVLDAVEQDRFLVLPHPEVLEMYRGKGADYGRWLGGMRRLHSAVRQSISKGNR</sequence>
<dbReference type="PROSITE" id="PS00061">
    <property type="entry name" value="ADH_SHORT"/>
    <property type="match status" value="1"/>
</dbReference>
<evidence type="ECO:0000313" key="3">
    <source>
        <dbReference type="EMBL" id="GED98743.1"/>
    </source>
</evidence>
<protein>
    <submittedName>
        <fullName evidence="3">Putative short chain dehydrogenase/reductase</fullName>
    </submittedName>
</protein>
<evidence type="ECO:0000256" key="1">
    <source>
        <dbReference type="ARBA" id="ARBA00006484"/>
    </source>
</evidence>
<comment type="caution">
    <text evidence="3">The sequence shown here is derived from an EMBL/GenBank/DDBJ whole genome shotgun (WGS) entry which is preliminary data.</text>
</comment>
<dbReference type="OrthoDB" id="210852at2"/>
<gene>
    <name evidence="3" type="ORF">nbrc107697_27820</name>
</gene>
<dbReference type="SUPFAM" id="SSF51735">
    <property type="entry name" value="NAD(P)-binding Rossmann-fold domains"/>
    <property type="match status" value="1"/>
</dbReference>
<comment type="similarity">
    <text evidence="1">Belongs to the short-chain dehydrogenases/reductases (SDR) family.</text>
</comment>
<evidence type="ECO:0000313" key="4">
    <source>
        <dbReference type="Proteomes" id="UP000444980"/>
    </source>
</evidence>
<dbReference type="InterPro" id="IPR002347">
    <property type="entry name" value="SDR_fam"/>
</dbReference>
<dbReference type="CDD" id="cd05233">
    <property type="entry name" value="SDR_c"/>
    <property type="match status" value="1"/>
</dbReference>
<keyword evidence="2" id="KW-0560">Oxidoreductase</keyword>
<name>A0A7I9V0U2_9ACTN</name>
<dbReference type="PANTHER" id="PTHR43391:SF26">
    <property type="entry name" value="BLL7251 PROTEIN"/>
    <property type="match status" value="1"/>
</dbReference>
<dbReference type="EMBL" id="BJOU01000008">
    <property type="protein sequence ID" value="GED98743.1"/>
    <property type="molecule type" value="Genomic_DNA"/>
</dbReference>
<dbReference type="Gene3D" id="3.40.50.720">
    <property type="entry name" value="NAD(P)-binding Rossmann-like Domain"/>
    <property type="match status" value="1"/>
</dbReference>
<dbReference type="InterPro" id="IPR036291">
    <property type="entry name" value="NAD(P)-bd_dom_sf"/>
</dbReference>